<sequence length="409" mass="45558">MEVIDAGNDYFVVKLAGKEDREVVLNGGPIMDHFLTVQRWIPNFDPYGVHISKVRVWLRFPGLPLECYGRTFLWRLENKVGKAISIDKTTDEVTRGQFARMCVEVELGKSLISKYRFKGQIRKIEYEGMHQVCFSCGKYGHVIDQCMKGSNEPEANGEFTRCNTQNPGLVNIENGTSFGPWMIVQRNRRERKDKMKESDGGGGNMGGQLVARQRRNTVGGGSRFEVIASRKAEITHGDGAINGPEITEEQSMIKSNLRAPGDQFKRNHNNWHAKFVVHSVEANLLRKNKFNIGHNDQGTNIGGKVQSKENIDGINSSGPNYSLGPYSKNNGTFGNSNEKKPVTQCLLPPSEPPDSSNNLGGRSSRNEDVEMVPETQGYGTNDNDDMEANTVELVSKNSIDMAMIEASHQ</sequence>
<comment type="caution">
    <text evidence="4">The sequence shown here is derived from an EMBL/GenBank/DDBJ whole genome shotgun (WGS) entry which is preliminary data.</text>
</comment>
<dbReference type="InterPro" id="IPR001878">
    <property type="entry name" value="Znf_CCHC"/>
</dbReference>
<accession>A0AAD7PFI1</accession>
<dbReference type="PANTHER" id="PTHR31286:SF99">
    <property type="entry name" value="DUF4283 DOMAIN-CONTAINING PROTEIN"/>
    <property type="match status" value="1"/>
</dbReference>
<feature type="compositionally biased region" description="Basic and acidic residues" evidence="2">
    <location>
        <begin position="190"/>
        <end position="199"/>
    </location>
</feature>
<feature type="domain" description="CCHC-type" evidence="3">
    <location>
        <begin position="133"/>
        <end position="146"/>
    </location>
</feature>
<evidence type="ECO:0000259" key="3">
    <source>
        <dbReference type="PROSITE" id="PS50158"/>
    </source>
</evidence>
<evidence type="ECO:0000313" key="4">
    <source>
        <dbReference type="EMBL" id="KAJ7953683.1"/>
    </source>
</evidence>
<proteinExistence type="predicted"/>
<name>A0AAD7PFI1_QUISA</name>
<evidence type="ECO:0000256" key="2">
    <source>
        <dbReference type="SAM" id="MobiDB-lite"/>
    </source>
</evidence>
<evidence type="ECO:0000313" key="5">
    <source>
        <dbReference type="Proteomes" id="UP001163823"/>
    </source>
</evidence>
<dbReference type="EMBL" id="JARAOO010000010">
    <property type="protein sequence ID" value="KAJ7953683.1"/>
    <property type="molecule type" value="Genomic_DNA"/>
</dbReference>
<keyword evidence="1" id="KW-0862">Zinc</keyword>
<keyword evidence="1" id="KW-0863">Zinc-finger</keyword>
<protein>
    <submittedName>
        <fullName evidence="4">Zinc ion binding nucleic acid binding protein</fullName>
    </submittedName>
</protein>
<dbReference type="GO" id="GO:0003676">
    <property type="term" value="F:nucleic acid binding"/>
    <property type="evidence" value="ECO:0007669"/>
    <property type="project" value="InterPro"/>
</dbReference>
<dbReference type="PROSITE" id="PS50158">
    <property type="entry name" value="ZF_CCHC"/>
    <property type="match status" value="1"/>
</dbReference>
<gene>
    <name evidence="4" type="ORF">O6P43_025352</name>
</gene>
<organism evidence="4 5">
    <name type="scientific">Quillaja saponaria</name>
    <name type="common">Soap bark tree</name>
    <dbReference type="NCBI Taxonomy" id="32244"/>
    <lineage>
        <taxon>Eukaryota</taxon>
        <taxon>Viridiplantae</taxon>
        <taxon>Streptophyta</taxon>
        <taxon>Embryophyta</taxon>
        <taxon>Tracheophyta</taxon>
        <taxon>Spermatophyta</taxon>
        <taxon>Magnoliopsida</taxon>
        <taxon>eudicotyledons</taxon>
        <taxon>Gunneridae</taxon>
        <taxon>Pentapetalae</taxon>
        <taxon>rosids</taxon>
        <taxon>fabids</taxon>
        <taxon>Fabales</taxon>
        <taxon>Quillajaceae</taxon>
        <taxon>Quillaja</taxon>
    </lineage>
</organism>
<dbReference type="InterPro" id="IPR040256">
    <property type="entry name" value="At4g02000-like"/>
</dbReference>
<feature type="region of interest" description="Disordered" evidence="2">
    <location>
        <begin position="292"/>
        <end position="387"/>
    </location>
</feature>
<dbReference type="GO" id="GO:0008270">
    <property type="term" value="F:zinc ion binding"/>
    <property type="evidence" value="ECO:0007669"/>
    <property type="project" value="UniProtKB-KW"/>
</dbReference>
<dbReference type="AlphaFoldDB" id="A0AAD7PFI1"/>
<dbReference type="PANTHER" id="PTHR31286">
    <property type="entry name" value="GLYCINE-RICH CELL WALL STRUCTURAL PROTEIN 1.8-LIKE"/>
    <property type="match status" value="1"/>
</dbReference>
<feature type="compositionally biased region" description="Polar residues" evidence="2">
    <location>
        <begin position="327"/>
        <end position="336"/>
    </location>
</feature>
<dbReference type="KEGG" id="qsa:O6P43_025352"/>
<keyword evidence="5" id="KW-1185">Reference proteome</keyword>
<reference evidence="4" key="1">
    <citation type="journal article" date="2023" name="Science">
        <title>Elucidation of the pathway for biosynthesis of saponin adjuvants from the soapbark tree.</title>
        <authorList>
            <person name="Reed J."/>
            <person name="Orme A."/>
            <person name="El-Demerdash A."/>
            <person name="Owen C."/>
            <person name="Martin L.B.B."/>
            <person name="Misra R.C."/>
            <person name="Kikuchi S."/>
            <person name="Rejzek M."/>
            <person name="Martin A.C."/>
            <person name="Harkess A."/>
            <person name="Leebens-Mack J."/>
            <person name="Louveau T."/>
            <person name="Stephenson M.J."/>
            <person name="Osbourn A."/>
        </authorList>
    </citation>
    <scope>NUCLEOTIDE SEQUENCE</scope>
    <source>
        <strain evidence="4">S10</strain>
    </source>
</reference>
<dbReference type="Proteomes" id="UP001163823">
    <property type="component" value="Chromosome 10"/>
</dbReference>
<keyword evidence="1" id="KW-0479">Metal-binding</keyword>
<feature type="region of interest" description="Disordered" evidence="2">
    <location>
        <begin position="190"/>
        <end position="215"/>
    </location>
</feature>
<evidence type="ECO:0000256" key="1">
    <source>
        <dbReference type="PROSITE-ProRule" id="PRU00047"/>
    </source>
</evidence>